<keyword evidence="3" id="KW-1185">Reference proteome</keyword>
<gene>
    <name evidence="2" type="ORF">CH360_15080</name>
</gene>
<keyword evidence="1" id="KW-0812">Transmembrane</keyword>
<proteinExistence type="predicted"/>
<comment type="caution">
    <text evidence="2">The sequence shown here is derived from an EMBL/GenBank/DDBJ whole genome shotgun (WGS) entry which is preliminary data.</text>
</comment>
<organism evidence="2 3">
    <name type="scientific">Leptospira perolatii</name>
    <dbReference type="NCBI Taxonomy" id="2023191"/>
    <lineage>
        <taxon>Bacteria</taxon>
        <taxon>Pseudomonadati</taxon>
        <taxon>Spirochaetota</taxon>
        <taxon>Spirochaetia</taxon>
        <taxon>Leptospirales</taxon>
        <taxon>Leptospiraceae</taxon>
        <taxon>Leptospira</taxon>
    </lineage>
</organism>
<name>A0ABX4P6Z0_9LEPT</name>
<evidence type="ECO:0000256" key="1">
    <source>
        <dbReference type="SAM" id="Phobius"/>
    </source>
</evidence>
<accession>A0ABX4P6Z0</accession>
<dbReference type="Proteomes" id="UP000231962">
    <property type="component" value="Unassembled WGS sequence"/>
</dbReference>
<dbReference type="EMBL" id="NPDY01000017">
    <property type="protein sequence ID" value="PJZ68715.1"/>
    <property type="molecule type" value="Genomic_DNA"/>
</dbReference>
<keyword evidence="1" id="KW-1133">Transmembrane helix</keyword>
<protein>
    <submittedName>
        <fullName evidence="2">Uncharacterized protein</fullName>
    </submittedName>
</protein>
<sequence length="61" mass="7212">DYIASFRNPLDLPHSKIFLLIPWFLGFHPLKFAFFPYFGPISPTFFSQKFLNLSQKLSEML</sequence>
<feature type="transmembrane region" description="Helical" evidence="1">
    <location>
        <begin position="17"/>
        <end position="39"/>
    </location>
</feature>
<keyword evidence="1" id="KW-0472">Membrane</keyword>
<evidence type="ECO:0000313" key="3">
    <source>
        <dbReference type="Proteomes" id="UP000231962"/>
    </source>
</evidence>
<feature type="non-terminal residue" evidence="2">
    <location>
        <position position="1"/>
    </location>
</feature>
<evidence type="ECO:0000313" key="2">
    <source>
        <dbReference type="EMBL" id="PJZ68715.1"/>
    </source>
</evidence>
<reference evidence="2 3" key="1">
    <citation type="submission" date="2017-07" db="EMBL/GenBank/DDBJ databases">
        <title>Leptospira spp. isolated from tropical soils.</title>
        <authorList>
            <person name="Thibeaux R."/>
            <person name="Iraola G."/>
            <person name="Ferres I."/>
            <person name="Bierque E."/>
            <person name="Girault D."/>
            <person name="Soupe-Gilbert M.-E."/>
            <person name="Picardeau M."/>
            <person name="Goarant C."/>
        </authorList>
    </citation>
    <scope>NUCLEOTIDE SEQUENCE [LARGE SCALE GENOMIC DNA]</scope>
    <source>
        <strain evidence="2 3">FH1-B-C1</strain>
    </source>
</reference>